<evidence type="ECO:0000256" key="12">
    <source>
        <dbReference type="ARBA" id="ARBA00022989"/>
    </source>
</evidence>
<dbReference type="OrthoDB" id="9995605at2759"/>
<evidence type="ECO:0000256" key="2">
    <source>
        <dbReference type="ARBA" id="ARBA00004434"/>
    </source>
</evidence>
<evidence type="ECO:0000256" key="6">
    <source>
        <dbReference type="ARBA" id="ARBA00022448"/>
    </source>
</evidence>
<keyword evidence="12 17" id="KW-1133">Transmembrane helix</keyword>
<keyword evidence="6" id="KW-0813">Transport</keyword>
<evidence type="ECO:0000256" key="14">
    <source>
        <dbReference type="ARBA" id="ARBA00023136"/>
    </source>
</evidence>
<dbReference type="Pfam" id="PF09781">
    <property type="entry name" value="NDUF_B5"/>
    <property type="match status" value="1"/>
</dbReference>
<dbReference type="GO" id="GO:0005743">
    <property type="term" value="C:mitochondrial inner membrane"/>
    <property type="evidence" value="ECO:0007669"/>
    <property type="project" value="UniProtKB-SubCell"/>
</dbReference>
<dbReference type="Proteomes" id="UP000030742">
    <property type="component" value="Unassembled WGS sequence"/>
</dbReference>
<evidence type="ECO:0000256" key="17">
    <source>
        <dbReference type="SAM" id="Phobius"/>
    </source>
</evidence>
<comment type="similarity">
    <text evidence="3">Belongs to the complex I NDUFB5 subunit family.</text>
</comment>
<gene>
    <name evidence="18" type="ORF">D910_08477</name>
</gene>
<keyword evidence="7" id="KW-0679">Respiratory chain</keyword>
<evidence type="ECO:0000256" key="1">
    <source>
        <dbReference type="ARBA" id="ARBA00003195"/>
    </source>
</evidence>
<evidence type="ECO:0000256" key="3">
    <source>
        <dbReference type="ARBA" id="ARBA00007152"/>
    </source>
</evidence>
<evidence type="ECO:0000256" key="16">
    <source>
        <dbReference type="ARBA" id="ARBA00032550"/>
    </source>
</evidence>
<dbReference type="PANTHER" id="PTHR13178">
    <property type="entry name" value="NADH-UBIQUINONE OXIDOREDUCTASE SGDH SUBUNIT"/>
    <property type="match status" value="1"/>
</dbReference>
<dbReference type="PANTHER" id="PTHR13178:SF0">
    <property type="entry name" value="NADH DEHYDROGENASE [UBIQUINONE] 1 BETA SUBCOMPLEX SUBUNIT 5, MITOCHONDRIAL"/>
    <property type="match status" value="1"/>
</dbReference>
<comment type="subcellular location">
    <subcellularLocation>
        <location evidence="2">Mitochondrion inner membrane</location>
        <topology evidence="2">Single-pass membrane protein</topology>
    </subcellularLocation>
</comment>
<evidence type="ECO:0000256" key="4">
    <source>
        <dbReference type="ARBA" id="ARBA00011533"/>
    </source>
</evidence>
<dbReference type="InterPro" id="IPR019173">
    <property type="entry name" value="NADH_UbQ_OxRdtase_B5_su"/>
</dbReference>
<evidence type="ECO:0000313" key="18">
    <source>
        <dbReference type="EMBL" id="ERL91137.1"/>
    </source>
</evidence>
<keyword evidence="9" id="KW-0999">Mitochondrion inner membrane</keyword>
<comment type="function">
    <text evidence="1">Accessory subunit of the mitochondrial membrane respiratory chain NADH dehydrogenase (Complex I), that is believed not to be involved in catalysis. Complex I functions in the transfer of electrons from NADH to the respiratory chain. The immediate electron acceptor for the enzyme is believed to be ubiquinone.</text>
</comment>
<comment type="subunit">
    <text evidence="4">Complex I is composed of 45 different subunits.</text>
</comment>
<accession>U4UDK2</accession>
<keyword evidence="14 17" id="KW-0472">Membrane</keyword>
<feature type="transmembrane region" description="Helical" evidence="17">
    <location>
        <begin position="48"/>
        <end position="70"/>
    </location>
</feature>
<protein>
    <recommendedName>
        <fullName evidence="5">NADH dehydrogenase [ubiquinone] 1 beta subcomplex subunit 5, mitochondrial</fullName>
    </recommendedName>
    <alternativeName>
        <fullName evidence="16">Complex I-SGDH</fullName>
    </alternativeName>
    <alternativeName>
        <fullName evidence="15">NADH-ubiquinone oxidoreductase SGDH subunit</fullName>
    </alternativeName>
</protein>
<evidence type="ECO:0000256" key="9">
    <source>
        <dbReference type="ARBA" id="ARBA00022792"/>
    </source>
</evidence>
<reference evidence="18 19" key="1">
    <citation type="journal article" date="2013" name="Genome Biol.">
        <title>Draft genome of the mountain pine beetle, Dendroctonus ponderosae Hopkins, a major forest pest.</title>
        <authorList>
            <person name="Keeling C.I."/>
            <person name="Yuen M.M."/>
            <person name="Liao N.Y."/>
            <person name="Docking T.R."/>
            <person name="Chan S.K."/>
            <person name="Taylor G.A."/>
            <person name="Palmquist D.L."/>
            <person name="Jackman S.D."/>
            <person name="Nguyen A."/>
            <person name="Li M."/>
            <person name="Henderson H."/>
            <person name="Janes J.K."/>
            <person name="Zhao Y."/>
            <person name="Pandoh P."/>
            <person name="Moore R."/>
            <person name="Sperling F.A."/>
            <person name="Huber D.P."/>
            <person name="Birol I."/>
            <person name="Jones S.J."/>
            <person name="Bohlmann J."/>
        </authorList>
    </citation>
    <scope>NUCLEOTIDE SEQUENCE</scope>
</reference>
<dbReference type="STRING" id="77166.U4UDK2"/>
<name>U4UDK2_DENPD</name>
<evidence type="ECO:0000256" key="8">
    <source>
        <dbReference type="ARBA" id="ARBA00022692"/>
    </source>
</evidence>
<keyword evidence="11" id="KW-0249">Electron transport</keyword>
<keyword evidence="13" id="KW-0496">Mitochondrion</keyword>
<organism evidence="18 19">
    <name type="scientific">Dendroctonus ponderosae</name>
    <name type="common">Mountain pine beetle</name>
    <dbReference type="NCBI Taxonomy" id="77166"/>
    <lineage>
        <taxon>Eukaryota</taxon>
        <taxon>Metazoa</taxon>
        <taxon>Ecdysozoa</taxon>
        <taxon>Arthropoda</taxon>
        <taxon>Hexapoda</taxon>
        <taxon>Insecta</taxon>
        <taxon>Pterygota</taxon>
        <taxon>Neoptera</taxon>
        <taxon>Endopterygota</taxon>
        <taxon>Coleoptera</taxon>
        <taxon>Polyphaga</taxon>
        <taxon>Cucujiformia</taxon>
        <taxon>Curculionidae</taxon>
        <taxon>Scolytinae</taxon>
        <taxon>Dendroctonus</taxon>
    </lineage>
</organism>
<evidence type="ECO:0000256" key="11">
    <source>
        <dbReference type="ARBA" id="ARBA00022982"/>
    </source>
</evidence>
<sequence>MTLLSKIRPLLRSWTAGQKLAVQRQMSEHRVFPMQPSKWNWTIFKDMFNFYLVLGAIPCALFTIYMNLFVGPATLTPIPEGYTPKYWEYYRNPITRFLIRYIHHSPQQDYEKFLTYLHVEQEKIMLRYFGLEPTLKHKKWLEFLLINFSPVAGNWKMK</sequence>
<keyword evidence="10" id="KW-0809">Transit peptide</keyword>
<evidence type="ECO:0000256" key="5">
    <source>
        <dbReference type="ARBA" id="ARBA00015175"/>
    </source>
</evidence>
<keyword evidence="8 17" id="KW-0812">Transmembrane</keyword>
<evidence type="ECO:0000256" key="13">
    <source>
        <dbReference type="ARBA" id="ARBA00023128"/>
    </source>
</evidence>
<evidence type="ECO:0000256" key="15">
    <source>
        <dbReference type="ARBA" id="ARBA00032395"/>
    </source>
</evidence>
<evidence type="ECO:0000256" key="10">
    <source>
        <dbReference type="ARBA" id="ARBA00022946"/>
    </source>
</evidence>
<dbReference type="AlphaFoldDB" id="U4UDK2"/>
<proteinExistence type="inferred from homology"/>
<evidence type="ECO:0000313" key="19">
    <source>
        <dbReference type="Proteomes" id="UP000030742"/>
    </source>
</evidence>
<dbReference type="EMBL" id="KB632275">
    <property type="protein sequence ID" value="ERL91137.1"/>
    <property type="molecule type" value="Genomic_DNA"/>
</dbReference>
<evidence type="ECO:0000256" key="7">
    <source>
        <dbReference type="ARBA" id="ARBA00022660"/>
    </source>
</evidence>